<evidence type="ECO:0000259" key="2">
    <source>
        <dbReference type="Pfam" id="PF01841"/>
    </source>
</evidence>
<dbReference type="Gene3D" id="2.60.40.3140">
    <property type="match status" value="1"/>
</dbReference>
<dbReference type="InterPro" id="IPR024618">
    <property type="entry name" value="DUF3857"/>
</dbReference>
<sequence length="658" mass="75103">MKKILLSLFLGLGLNYAHAQDFDFGLFSEAESSFDIRKFDAQANAAVLNEYGTAKIDLDASGNTRLYFTHHLRIKILNQEGFDEGNITIPLRQSSDYDSNEEISEIVAATFNPDLGVYVRNNLDPKKIYEERANNNYKLVKFTFPNLKPGSVIEYSYKISSPRLFNFHTWEFQSNLPKRTSSFVARIPAIYNYNVTLRGPYKLSKQDAKLDRECLSISGVKLDCSRMTYTMDSVPAFREEEFMTAATNFKSAIYFELSDYQTIRGVKMNLTKTWRDIDYELKGNKDVGGQMKRADVFKEAVMPLLANASDPLQKAKIIYAFISKNIRWNNYRGFVSDVGVKKAFETHTGNTADINYALISALTAAGLDAEAVILSTRSNGTVNKLFPVLTGFDYVVAKLNIADKTYLLDATDPLLPFGLLPIHCINDQGRVISLKKPSEWIDLKATQRETVRYVLDGDINDQGKLMATLSIYSNGYAAHKRRKQIKSYNSLDEYVEKYDERMTKMKVLKYDITNLDTLDLTLSEVYHVEMDIFQGLDHSQLYLNPFILDRFEKNPFNLDNRTYPVDLGAQRDTRILCNIRFPGTYTLVDKPKDLSIALPEKGGRFLTQTAFENGALTFSQMLTHDKSIYDPQEYASLKEFYSRIIQLQKTDIVLKKTP</sequence>
<feature type="domain" description="Transglutaminase-like" evidence="2">
    <location>
        <begin position="304"/>
        <end position="379"/>
    </location>
</feature>
<accession>A0A2T3HL74</accession>
<comment type="caution">
    <text evidence="4">The sequence shown here is derived from an EMBL/GenBank/DDBJ whole genome shotgun (WGS) entry which is preliminary data.</text>
</comment>
<dbReference type="Gene3D" id="3.10.620.30">
    <property type="match status" value="1"/>
</dbReference>
<dbReference type="AlphaFoldDB" id="A0A2T3HL74"/>
<protein>
    <submittedName>
        <fullName evidence="4">DUF3857 domain-containing protein</fullName>
    </submittedName>
</protein>
<dbReference type="Proteomes" id="UP000240912">
    <property type="component" value="Unassembled WGS sequence"/>
</dbReference>
<dbReference type="EMBL" id="PYLS01000005">
    <property type="protein sequence ID" value="PST83218.1"/>
    <property type="molecule type" value="Genomic_DNA"/>
</dbReference>
<evidence type="ECO:0000259" key="3">
    <source>
        <dbReference type="Pfam" id="PF12969"/>
    </source>
</evidence>
<gene>
    <name evidence="4" type="ORF">C7T94_11520</name>
</gene>
<keyword evidence="1" id="KW-0732">Signal</keyword>
<dbReference type="Pfam" id="PF01841">
    <property type="entry name" value="Transglut_core"/>
    <property type="match status" value="1"/>
</dbReference>
<dbReference type="Pfam" id="PF12969">
    <property type="entry name" value="DUF3857"/>
    <property type="match status" value="1"/>
</dbReference>
<evidence type="ECO:0000313" key="5">
    <source>
        <dbReference type="Proteomes" id="UP000240912"/>
    </source>
</evidence>
<keyword evidence="5" id="KW-1185">Reference proteome</keyword>
<feature type="chain" id="PRO_5015468440" evidence="1">
    <location>
        <begin position="20"/>
        <end position="658"/>
    </location>
</feature>
<evidence type="ECO:0000313" key="4">
    <source>
        <dbReference type="EMBL" id="PST83218.1"/>
    </source>
</evidence>
<reference evidence="4 5" key="1">
    <citation type="submission" date="2018-03" db="EMBL/GenBank/DDBJ databases">
        <authorList>
            <person name="Keele B.F."/>
        </authorList>
    </citation>
    <scope>NUCLEOTIDE SEQUENCE [LARGE SCALE GENOMIC DNA]</scope>
    <source>
        <strain evidence="4 5">YL28-9</strain>
    </source>
</reference>
<proteinExistence type="predicted"/>
<dbReference type="Gene3D" id="2.60.120.1130">
    <property type="match status" value="1"/>
</dbReference>
<dbReference type="InterPro" id="IPR002931">
    <property type="entry name" value="Transglutaminase-like"/>
</dbReference>
<organism evidence="4 5">
    <name type="scientific">Pedobacter yulinensis</name>
    <dbReference type="NCBI Taxonomy" id="2126353"/>
    <lineage>
        <taxon>Bacteria</taxon>
        <taxon>Pseudomonadati</taxon>
        <taxon>Bacteroidota</taxon>
        <taxon>Sphingobacteriia</taxon>
        <taxon>Sphingobacteriales</taxon>
        <taxon>Sphingobacteriaceae</taxon>
        <taxon>Pedobacter</taxon>
    </lineage>
</organism>
<feature type="domain" description="DUF3857" evidence="3">
    <location>
        <begin position="65"/>
        <end position="205"/>
    </location>
</feature>
<evidence type="ECO:0000256" key="1">
    <source>
        <dbReference type="SAM" id="SignalP"/>
    </source>
</evidence>
<name>A0A2T3HL74_9SPHI</name>
<feature type="signal peptide" evidence="1">
    <location>
        <begin position="1"/>
        <end position="19"/>
    </location>
</feature>
<dbReference type="OrthoDB" id="98874at2"/>
<dbReference type="RefSeq" id="WP_107215478.1">
    <property type="nucleotide sequence ID" value="NZ_KZ686269.1"/>
</dbReference>